<keyword evidence="5" id="KW-1185">Reference proteome</keyword>
<dbReference type="Proteomes" id="UP000663866">
    <property type="component" value="Unassembled WGS sequence"/>
</dbReference>
<reference evidence="4" key="1">
    <citation type="submission" date="2021-02" db="EMBL/GenBank/DDBJ databases">
        <authorList>
            <person name="Nowell W R."/>
        </authorList>
    </citation>
    <scope>NUCLEOTIDE SEQUENCE</scope>
</reference>
<gene>
    <name evidence="4" type="ORF">OVN521_LOCUS15024</name>
</gene>
<keyword evidence="1" id="KW-0511">Multifunctional enzyme</keyword>
<name>A0A819NQS3_9BILA</name>
<organism evidence="4 5">
    <name type="scientific">Rotaria magnacalcarata</name>
    <dbReference type="NCBI Taxonomy" id="392030"/>
    <lineage>
        <taxon>Eukaryota</taxon>
        <taxon>Metazoa</taxon>
        <taxon>Spiralia</taxon>
        <taxon>Gnathifera</taxon>
        <taxon>Rotifera</taxon>
        <taxon>Eurotatoria</taxon>
        <taxon>Bdelloidea</taxon>
        <taxon>Philodinida</taxon>
        <taxon>Philodinidae</taxon>
        <taxon>Rotaria</taxon>
    </lineage>
</organism>
<dbReference type="Pfam" id="PF00078">
    <property type="entry name" value="RVT_1"/>
    <property type="match status" value="1"/>
</dbReference>
<dbReference type="EMBL" id="CAJOBG010002346">
    <property type="protein sequence ID" value="CAF4000638.1"/>
    <property type="molecule type" value="Genomic_DNA"/>
</dbReference>
<dbReference type="InterPro" id="IPR050951">
    <property type="entry name" value="Retrovirus_Pol_polyprotein"/>
</dbReference>
<dbReference type="Gene3D" id="3.30.70.270">
    <property type="match status" value="1"/>
</dbReference>
<dbReference type="AlphaFoldDB" id="A0A819NQS3"/>
<comment type="caution">
    <text evidence="4">The sequence shown here is derived from an EMBL/GenBank/DDBJ whole genome shotgun (WGS) entry which is preliminary data.</text>
</comment>
<dbReference type="PANTHER" id="PTHR37984:SF5">
    <property type="entry name" value="PROTEIN NYNRIN-LIKE"/>
    <property type="match status" value="1"/>
</dbReference>
<feature type="domain" description="Integrase catalytic" evidence="3">
    <location>
        <begin position="541"/>
        <end position="618"/>
    </location>
</feature>
<dbReference type="SUPFAM" id="SSF53098">
    <property type="entry name" value="Ribonuclease H-like"/>
    <property type="match status" value="1"/>
</dbReference>
<dbReference type="InterPro" id="IPR036397">
    <property type="entry name" value="RNaseH_sf"/>
</dbReference>
<dbReference type="GO" id="GO:0015074">
    <property type="term" value="P:DNA integration"/>
    <property type="evidence" value="ECO:0007669"/>
    <property type="project" value="InterPro"/>
</dbReference>
<dbReference type="Pfam" id="PF00665">
    <property type="entry name" value="rve"/>
    <property type="match status" value="1"/>
</dbReference>
<sequence length="618" mass="70630">MKAHIELPPNTSPKLFTPRVIPFAYIEQVKEEITRKVDKGILQRVDTSLWAAPIVPVQKPNGKIRICGDFKVTINPSTLVDQHPIPAIDELFSRLLNGQHFSKLDLSDAYLQVELDDTSKDLVVINTPLGLYKYNRMPFGISSAPAIFQRLIDQVILDIPHRIAYLDDLLLTGSTEDEHLQTLDTVLRKLADYGFTCNPDKCVFFQNSVSYLSFRITKHGKEPDSARVDAITRMPPPKNIKELKAFIGEINYYDCQVTFERLREEISSTTTLVHFDDKLPILLATDASQYGIGAVIMHRYSDDVEKTIVFASKTLTGVEFHQYLAGRSFQLITDHRPLISIFNPAKGIPTTTANRLQRWAIFLMWYKYDIYFKPTEHHANADALSRLPIPDDQTFIDTDSLNVNLIHYEHSETWPLTPSTIAKATSIDVILKRVKQFVQSSWPHSFSKKQHPELVPYFNTRVSLSIKNNCILKGDQVVIPAKLQFQVLRLLHKDHLGIVKMKQTARSSCWWPAINLDLKQITQSCTLCRKFQSLPKPQYHSWEEPKEVWSRIHLDFAGPLWNSKWLIIVDAKSKYPFVIDMHNNTTAGNLIQALEQVFDFVGPPETLVSDNGPPFTVK</sequence>
<dbReference type="CDD" id="cd09274">
    <property type="entry name" value="RNase_HI_RT_Ty3"/>
    <property type="match status" value="1"/>
</dbReference>
<dbReference type="InterPro" id="IPR041577">
    <property type="entry name" value="RT_RNaseH_2"/>
</dbReference>
<dbReference type="CDD" id="cd01647">
    <property type="entry name" value="RT_LTR"/>
    <property type="match status" value="1"/>
</dbReference>
<protein>
    <recommendedName>
        <fullName evidence="6">Integrase catalytic domain-containing protein</fullName>
    </recommendedName>
</protein>
<dbReference type="PROSITE" id="PS50994">
    <property type="entry name" value="INTEGRASE"/>
    <property type="match status" value="1"/>
</dbReference>
<dbReference type="InterPro" id="IPR000477">
    <property type="entry name" value="RT_dom"/>
</dbReference>
<dbReference type="Gene3D" id="1.10.340.70">
    <property type="match status" value="1"/>
</dbReference>
<evidence type="ECO:0000256" key="1">
    <source>
        <dbReference type="ARBA" id="ARBA00023268"/>
    </source>
</evidence>
<dbReference type="InterPro" id="IPR041588">
    <property type="entry name" value="Integrase_H2C2"/>
</dbReference>
<dbReference type="Gene3D" id="3.30.420.10">
    <property type="entry name" value="Ribonuclease H-like superfamily/Ribonuclease H"/>
    <property type="match status" value="1"/>
</dbReference>
<dbReference type="Pfam" id="PF17919">
    <property type="entry name" value="RT_RNaseH_2"/>
    <property type="match status" value="1"/>
</dbReference>
<evidence type="ECO:0000259" key="3">
    <source>
        <dbReference type="PROSITE" id="PS50994"/>
    </source>
</evidence>
<accession>A0A819NQS3</accession>
<dbReference type="InterPro" id="IPR001584">
    <property type="entry name" value="Integrase_cat-core"/>
</dbReference>
<dbReference type="PANTHER" id="PTHR37984">
    <property type="entry name" value="PROTEIN CBG26694"/>
    <property type="match status" value="1"/>
</dbReference>
<dbReference type="FunFam" id="1.10.340.70:FF:000003">
    <property type="entry name" value="Protein CBG25708"/>
    <property type="match status" value="1"/>
</dbReference>
<evidence type="ECO:0000259" key="2">
    <source>
        <dbReference type="PROSITE" id="PS50878"/>
    </source>
</evidence>
<dbReference type="InterPro" id="IPR043502">
    <property type="entry name" value="DNA/RNA_pol_sf"/>
</dbReference>
<evidence type="ECO:0000313" key="4">
    <source>
        <dbReference type="EMBL" id="CAF4000638.1"/>
    </source>
</evidence>
<dbReference type="GO" id="GO:0003676">
    <property type="term" value="F:nucleic acid binding"/>
    <property type="evidence" value="ECO:0007669"/>
    <property type="project" value="InterPro"/>
</dbReference>
<dbReference type="InterPro" id="IPR012337">
    <property type="entry name" value="RNaseH-like_sf"/>
</dbReference>
<dbReference type="GO" id="GO:0003824">
    <property type="term" value="F:catalytic activity"/>
    <property type="evidence" value="ECO:0007669"/>
    <property type="project" value="UniProtKB-KW"/>
</dbReference>
<proteinExistence type="predicted"/>
<dbReference type="PROSITE" id="PS50878">
    <property type="entry name" value="RT_POL"/>
    <property type="match status" value="1"/>
</dbReference>
<dbReference type="SUPFAM" id="SSF56672">
    <property type="entry name" value="DNA/RNA polymerases"/>
    <property type="match status" value="1"/>
</dbReference>
<dbReference type="Pfam" id="PF17921">
    <property type="entry name" value="Integrase_H2C2"/>
    <property type="match status" value="1"/>
</dbReference>
<evidence type="ECO:0000313" key="5">
    <source>
        <dbReference type="Proteomes" id="UP000663866"/>
    </source>
</evidence>
<feature type="domain" description="Reverse transcriptase" evidence="2">
    <location>
        <begin position="38"/>
        <end position="216"/>
    </location>
</feature>
<evidence type="ECO:0008006" key="6">
    <source>
        <dbReference type="Google" id="ProtNLM"/>
    </source>
</evidence>
<dbReference type="Gene3D" id="3.10.10.10">
    <property type="entry name" value="HIV Type 1 Reverse Transcriptase, subunit A, domain 1"/>
    <property type="match status" value="1"/>
</dbReference>
<dbReference type="InterPro" id="IPR043128">
    <property type="entry name" value="Rev_trsase/Diguanyl_cyclase"/>
</dbReference>